<accession>A0A3N4M276</accession>
<keyword evidence="1" id="KW-0560">Oxidoreductase</keyword>
<dbReference type="EMBL" id="ML121530">
    <property type="protein sequence ID" value="RPB27969.1"/>
    <property type="molecule type" value="Genomic_DNA"/>
</dbReference>
<dbReference type="STRING" id="1051890.A0A3N4M276"/>
<dbReference type="GO" id="GO:0016491">
    <property type="term" value="F:oxidoreductase activity"/>
    <property type="evidence" value="ECO:0007669"/>
    <property type="project" value="UniProtKB-KW"/>
</dbReference>
<gene>
    <name evidence="3" type="ORF">L211DRAFT_845960</name>
</gene>
<evidence type="ECO:0000313" key="3">
    <source>
        <dbReference type="EMBL" id="RPB27969.1"/>
    </source>
</evidence>
<dbReference type="SUPFAM" id="SSF51430">
    <property type="entry name" value="NAD(P)-linked oxidoreductase"/>
    <property type="match status" value="1"/>
</dbReference>
<dbReference type="Pfam" id="PF00248">
    <property type="entry name" value="Aldo_ket_red"/>
    <property type="match status" value="1"/>
</dbReference>
<name>A0A3N4M276_9PEZI</name>
<organism evidence="3 4">
    <name type="scientific">Terfezia boudieri ATCC MYA-4762</name>
    <dbReference type="NCBI Taxonomy" id="1051890"/>
    <lineage>
        <taxon>Eukaryota</taxon>
        <taxon>Fungi</taxon>
        <taxon>Dikarya</taxon>
        <taxon>Ascomycota</taxon>
        <taxon>Pezizomycotina</taxon>
        <taxon>Pezizomycetes</taxon>
        <taxon>Pezizales</taxon>
        <taxon>Pezizaceae</taxon>
        <taxon>Terfezia</taxon>
    </lineage>
</organism>
<evidence type="ECO:0000259" key="2">
    <source>
        <dbReference type="Pfam" id="PF00248"/>
    </source>
</evidence>
<feature type="domain" description="NADP-dependent oxidoreductase" evidence="2">
    <location>
        <begin position="127"/>
        <end position="186"/>
    </location>
</feature>
<keyword evidence="4" id="KW-1185">Reference proteome</keyword>
<dbReference type="InParanoid" id="A0A3N4M276"/>
<reference evidence="3 4" key="1">
    <citation type="journal article" date="2018" name="Nat. Ecol. Evol.">
        <title>Pezizomycetes genomes reveal the molecular basis of ectomycorrhizal truffle lifestyle.</title>
        <authorList>
            <person name="Murat C."/>
            <person name="Payen T."/>
            <person name="Noel B."/>
            <person name="Kuo A."/>
            <person name="Morin E."/>
            <person name="Chen J."/>
            <person name="Kohler A."/>
            <person name="Krizsan K."/>
            <person name="Balestrini R."/>
            <person name="Da Silva C."/>
            <person name="Montanini B."/>
            <person name="Hainaut M."/>
            <person name="Levati E."/>
            <person name="Barry K.W."/>
            <person name="Belfiori B."/>
            <person name="Cichocki N."/>
            <person name="Clum A."/>
            <person name="Dockter R.B."/>
            <person name="Fauchery L."/>
            <person name="Guy J."/>
            <person name="Iotti M."/>
            <person name="Le Tacon F."/>
            <person name="Lindquist E.A."/>
            <person name="Lipzen A."/>
            <person name="Malagnac F."/>
            <person name="Mello A."/>
            <person name="Molinier V."/>
            <person name="Miyauchi S."/>
            <person name="Poulain J."/>
            <person name="Riccioni C."/>
            <person name="Rubini A."/>
            <person name="Sitrit Y."/>
            <person name="Splivallo R."/>
            <person name="Traeger S."/>
            <person name="Wang M."/>
            <person name="Zifcakova L."/>
            <person name="Wipf D."/>
            <person name="Zambonelli A."/>
            <person name="Paolocci F."/>
            <person name="Nowrousian M."/>
            <person name="Ottonello S."/>
            <person name="Baldrian P."/>
            <person name="Spatafora J.W."/>
            <person name="Henrissat B."/>
            <person name="Nagy L.G."/>
            <person name="Aury J.M."/>
            <person name="Wincker P."/>
            <person name="Grigoriev I.V."/>
            <person name="Bonfante P."/>
            <person name="Martin F.M."/>
        </authorList>
    </citation>
    <scope>NUCLEOTIDE SEQUENCE [LARGE SCALE GENOMIC DNA]</scope>
    <source>
        <strain evidence="3 4">ATCC MYA-4762</strain>
    </source>
</reference>
<dbReference type="InterPro" id="IPR018170">
    <property type="entry name" value="Aldo/ket_reductase_CS"/>
</dbReference>
<dbReference type="Gene3D" id="3.20.20.100">
    <property type="entry name" value="NADP-dependent oxidoreductase domain"/>
    <property type="match status" value="2"/>
</dbReference>
<sequence>MRTSHPRNVIPKTITLPSGYEMPRLGYGVYQIPGEFCNTVVCEALARDYRHTDTTTAYRNDFTCAYVVDFVATFGIPSKRNAILPRSEIFFTNKLPPKLRGPIARGTRFQPPAVTPEEPNPPIPQGSEYLYELARKYQKTPAQILFRWSLQKGCVPIVKTVNRERMEENMGIWDWELEDEDVLQLETTEYKPHAGRLVEEGESLWG</sequence>
<dbReference type="AlphaFoldDB" id="A0A3N4M276"/>
<evidence type="ECO:0000256" key="1">
    <source>
        <dbReference type="ARBA" id="ARBA00023002"/>
    </source>
</evidence>
<dbReference type="PANTHER" id="PTHR43827:SF13">
    <property type="entry name" value="ALDO_KETO REDUCTASE FAMILY PROTEIN"/>
    <property type="match status" value="1"/>
</dbReference>
<protein>
    <recommendedName>
        <fullName evidence="2">NADP-dependent oxidoreductase domain-containing protein</fullName>
    </recommendedName>
</protein>
<evidence type="ECO:0000313" key="4">
    <source>
        <dbReference type="Proteomes" id="UP000267821"/>
    </source>
</evidence>
<dbReference type="InterPro" id="IPR020471">
    <property type="entry name" value="AKR"/>
</dbReference>
<dbReference type="Proteomes" id="UP000267821">
    <property type="component" value="Unassembled WGS sequence"/>
</dbReference>
<proteinExistence type="predicted"/>
<dbReference type="PROSITE" id="PS00063">
    <property type="entry name" value="ALDOKETO_REDUCTASE_3"/>
    <property type="match status" value="1"/>
</dbReference>
<dbReference type="OrthoDB" id="416253at2759"/>
<dbReference type="PANTHER" id="PTHR43827">
    <property type="entry name" value="2,5-DIKETO-D-GLUCONIC ACID REDUCTASE"/>
    <property type="match status" value="1"/>
</dbReference>
<dbReference type="InterPro" id="IPR036812">
    <property type="entry name" value="NAD(P)_OxRdtase_dom_sf"/>
</dbReference>
<dbReference type="InterPro" id="IPR023210">
    <property type="entry name" value="NADP_OxRdtase_dom"/>
</dbReference>